<evidence type="ECO:0000313" key="2">
    <source>
        <dbReference type="EMBL" id="KAL3524676.1"/>
    </source>
</evidence>
<sequence>MDDDWHQVRIWVFGVVLAGILLFPQDDGRICLKAARMMCTLYKAMGGCNLTLISRFGRGSDPMGSKLIKWKAPPALYTMPYKFLPLPGILMCIPPLSYYFLRTSWVIIVGTKQGQTETDFEEEMSHLFIGMTSTEGPSTASSFGLIEEKALKNWTKEYLPTKRDFW</sequence>
<dbReference type="AlphaFoldDB" id="A0ABD2ZYZ6"/>
<keyword evidence="1" id="KW-1133">Transmembrane helix</keyword>
<protein>
    <submittedName>
        <fullName evidence="2">Uncharacterized protein</fullName>
    </submittedName>
</protein>
<dbReference type="Proteomes" id="UP001630127">
    <property type="component" value="Unassembled WGS sequence"/>
</dbReference>
<keyword evidence="3" id="KW-1185">Reference proteome</keyword>
<proteinExistence type="predicted"/>
<keyword evidence="1" id="KW-0472">Membrane</keyword>
<evidence type="ECO:0000256" key="1">
    <source>
        <dbReference type="SAM" id="Phobius"/>
    </source>
</evidence>
<accession>A0ABD2ZYZ6</accession>
<feature type="transmembrane region" description="Helical" evidence="1">
    <location>
        <begin position="6"/>
        <end position="23"/>
    </location>
</feature>
<gene>
    <name evidence="2" type="ORF">ACH5RR_013048</name>
</gene>
<reference evidence="2 3" key="1">
    <citation type="submission" date="2024-11" db="EMBL/GenBank/DDBJ databases">
        <title>A near-complete genome assembly of Cinchona calisaya.</title>
        <authorList>
            <person name="Lian D.C."/>
            <person name="Zhao X.W."/>
            <person name="Wei L."/>
        </authorList>
    </citation>
    <scope>NUCLEOTIDE SEQUENCE [LARGE SCALE GENOMIC DNA]</scope>
    <source>
        <tissue evidence="2">Nenye</tissue>
    </source>
</reference>
<name>A0ABD2ZYZ6_9GENT</name>
<organism evidence="2 3">
    <name type="scientific">Cinchona calisaya</name>
    <dbReference type="NCBI Taxonomy" id="153742"/>
    <lineage>
        <taxon>Eukaryota</taxon>
        <taxon>Viridiplantae</taxon>
        <taxon>Streptophyta</taxon>
        <taxon>Embryophyta</taxon>
        <taxon>Tracheophyta</taxon>
        <taxon>Spermatophyta</taxon>
        <taxon>Magnoliopsida</taxon>
        <taxon>eudicotyledons</taxon>
        <taxon>Gunneridae</taxon>
        <taxon>Pentapetalae</taxon>
        <taxon>asterids</taxon>
        <taxon>lamiids</taxon>
        <taxon>Gentianales</taxon>
        <taxon>Rubiaceae</taxon>
        <taxon>Cinchonoideae</taxon>
        <taxon>Cinchoneae</taxon>
        <taxon>Cinchona</taxon>
    </lineage>
</organism>
<comment type="caution">
    <text evidence="2">The sequence shown here is derived from an EMBL/GenBank/DDBJ whole genome shotgun (WGS) entry which is preliminary data.</text>
</comment>
<evidence type="ECO:0000313" key="3">
    <source>
        <dbReference type="Proteomes" id="UP001630127"/>
    </source>
</evidence>
<keyword evidence="1" id="KW-0812">Transmembrane</keyword>
<dbReference type="EMBL" id="JBJUIK010000006">
    <property type="protein sequence ID" value="KAL3524676.1"/>
    <property type="molecule type" value="Genomic_DNA"/>
</dbReference>